<dbReference type="Proteomes" id="UP000000442">
    <property type="component" value="Chromosome"/>
</dbReference>
<dbReference type="HOGENOM" id="CLU_105386_0_0_7"/>
<dbReference type="KEGG" id="dat:HRM2_49450"/>
<reference evidence="1 2" key="1">
    <citation type="journal article" date="2009" name="Environ. Microbiol.">
        <title>Genome sequence of Desulfobacterium autotrophicum HRM2, a marine sulfate reducer oxidizing organic carbon completely to carbon dioxide.</title>
        <authorList>
            <person name="Strittmatter A.W."/>
            <person name="Liesegang H."/>
            <person name="Rabus R."/>
            <person name="Decker I."/>
            <person name="Amann J."/>
            <person name="Andres S."/>
            <person name="Henne A."/>
            <person name="Fricke W.F."/>
            <person name="Martinez-Arias R."/>
            <person name="Bartels D."/>
            <person name="Goesmann A."/>
            <person name="Krause L."/>
            <person name="Puehler A."/>
            <person name="Klenk H.P."/>
            <person name="Richter M."/>
            <person name="Schuler M."/>
            <person name="Gloeckner F.O."/>
            <person name="Meyerdierks A."/>
            <person name="Gottschalk G."/>
            <person name="Amann R."/>
        </authorList>
    </citation>
    <scope>NUCLEOTIDE SEQUENCE [LARGE SCALE GENOMIC DNA]</scope>
    <source>
        <strain evidence="2">ATCC 43914 / DSM 3382 / HRM2</strain>
    </source>
</reference>
<dbReference type="eggNOG" id="COG2974">
    <property type="taxonomic scope" value="Bacteria"/>
</dbReference>
<accession>C0QJH1</accession>
<gene>
    <name evidence="1" type="ordered locus">HRM2_49450</name>
</gene>
<evidence type="ECO:0000313" key="2">
    <source>
        <dbReference type="Proteomes" id="UP000000442"/>
    </source>
</evidence>
<dbReference type="AlphaFoldDB" id="C0QJH1"/>
<proteinExistence type="predicted"/>
<dbReference type="STRING" id="177437.HRM2_49450"/>
<dbReference type="EMBL" id="CP001087">
    <property type="protein sequence ID" value="ACN17993.1"/>
    <property type="molecule type" value="Genomic_DNA"/>
</dbReference>
<keyword evidence="2" id="KW-1185">Reference proteome</keyword>
<dbReference type="RefSeq" id="WP_015906700.1">
    <property type="nucleotide sequence ID" value="NC_012108.1"/>
</dbReference>
<name>C0QJH1_DESAH</name>
<dbReference type="OrthoDB" id="5470789at2"/>
<organism evidence="1 2">
    <name type="scientific">Desulforapulum autotrophicum (strain ATCC 43914 / DSM 3382 / VKM B-1955 / HRM2)</name>
    <name type="common">Desulfobacterium autotrophicum</name>
    <dbReference type="NCBI Taxonomy" id="177437"/>
    <lineage>
        <taxon>Bacteria</taxon>
        <taxon>Pseudomonadati</taxon>
        <taxon>Thermodesulfobacteriota</taxon>
        <taxon>Desulfobacteria</taxon>
        <taxon>Desulfobacterales</taxon>
        <taxon>Desulfobacteraceae</taxon>
        <taxon>Desulforapulum</taxon>
    </lineage>
</organism>
<evidence type="ECO:0000313" key="1">
    <source>
        <dbReference type="EMBL" id="ACN17993.1"/>
    </source>
</evidence>
<sequence>MLDIAVAYNKYKFLGNEFLTWLWYVIEADINLGELTQIKDRLISIKIGNSIVLENSLGDDAKEKISIKGDDAGLEEGTMALKKGGVVTEINLNLKIDEAEYRFTIKGESMNITGLKTPTSGKIEGPDEVEGAVLEKVFLCNNVFEIIDALYSAYIKRRISDTWTAQDLTAMRAWIQL</sequence>
<protein>
    <submittedName>
        <fullName evidence="1">Uncharacterized protein</fullName>
    </submittedName>
</protein>